<evidence type="ECO:0000313" key="2">
    <source>
        <dbReference type="EMBL" id="QBK31618.1"/>
    </source>
</evidence>
<organism evidence="2 3">
    <name type="scientific">Roseitalea porphyridii</name>
    <dbReference type="NCBI Taxonomy" id="1852022"/>
    <lineage>
        <taxon>Bacteria</taxon>
        <taxon>Pseudomonadati</taxon>
        <taxon>Pseudomonadota</taxon>
        <taxon>Alphaproteobacteria</taxon>
        <taxon>Hyphomicrobiales</taxon>
        <taxon>Ahrensiaceae</taxon>
        <taxon>Roseitalea</taxon>
    </lineage>
</organism>
<sequence>MATLQNFDQEIEKTKQAVEDMQSKINQSSNVLDRLAQADATVGDADFDIENARIQDVLNQQKVMEANIADLIIGLEDATNVFGQEFESMKSHTTWESIVGLFSKQRMQRMRSERVRNKSLAGNLQELLTKSDTIVGILEGQRKILDERYESSETSLRQVLERRTATMEELEKTQKRIEELNPMLLDIENRIAASTNQKERSELEGERSELATEYNEMQAREQTLLAESQTLERYTSMFQTFVDSLNNQKAAQSTLINKLTIDTEQRIVLYKALEDSLKTAAQQDVAHKINTLGSQVDTAAETTMAGIGAAAQSHIADLLEMHEKNMGATQDIQRRKKLADEAFARRFEEVLARHNAADYVRQ</sequence>
<proteinExistence type="predicted"/>
<reference evidence="2 3" key="1">
    <citation type="journal article" date="2017" name="Int. J. Syst. Evol. Microbiol.">
        <title>Roseitalea porphyridii gen. nov., sp. nov., isolated from a red alga, and reclassification of Hoeflea suaedae Chung et al. 2013 as Pseudohoeflea suaedae gen. nov., comb. nov.</title>
        <authorList>
            <person name="Hyeon J.W."/>
            <person name="Jeong S.E."/>
            <person name="Baek K."/>
            <person name="Jeon C.O."/>
        </authorList>
    </citation>
    <scope>NUCLEOTIDE SEQUENCE [LARGE SCALE GENOMIC DNA]</scope>
    <source>
        <strain evidence="2 3">MA7-20</strain>
    </source>
</reference>
<evidence type="ECO:0000313" key="3">
    <source>
        <dbReference type="Proteomes" id="UP000293719"/>
    </source>
</evidence>
<keyword evidence="3" id="KW-1185">Reference proteome</keyword>
<name>A0A4V1A473_9HYPH</name>
<feature type="coiled-coil region" evidence="1">
    <location>
        <begin position="156"/>
        <end position="220"/>
    </location>
</feature>
<dbReference type="AlphaFoldDB" id="A0A4V1A473"/>
<keyword evidence="1" id="KW-0175">Coiled coil</keyword>
<dbReference type="RefSeq" id="WP_131617278.1">
    <property type="nucleotide sequence ID" value="NZ_CP036532.1"/>
</dbReference>
<gene>
    <name evidence="2" type="ORF">E0E05_13995</name>
</gene>
<dbReference type="GeneID" id="90768414"/>
<dbReference type="OrthoDB" id="9804735at2"/>
<protein>
    <submittedName>
        <fullName evidence="2">Uncharacterized protein</fullName>
    </submittedName>
</protein>
<feature type="coiled-coil region" evidence="1">
    <location>
        <begin position="4"/>
        <end position="38"/>
    </location>
</feature>
<dbReference type="EMBL" id="CP036532">
    <property type="protein sequence ID" value="QBK31618.1"/>
    <property type="molecule type" value="Genomic_DNA"/>
</dbReference>
<dbReference type="Proteomes" id="UP000293719">
    <property type="component" value="Chromosome"/>
</dbReference>
<evidence type="ECO:0000256" key="1">
    <source>
        <dbReference type="SAM" id="Coils"/>
    </source>
</evidence>
<accession>A0A4V1A473</accession>
<dbReference type="KEGG" id="rpod:E0E05_13995"/>